<evidence type="ECO:0000256" key="1">
    <source>
        <dbReference type="SAM" id="MobiDB-lite"/>
    </source>
</evidence>
<protein>
    <submittedName>
        <fullName evidence="2">Uncharacterized protein</fullName>
    </submittedName>
</protein>
<dbReference type="AlphaFoldDB" id="A0A0F8Y3N0"/>
<sequence>YDEFGIEDGAITDLVEAEEEGIGEEDEAKSIDQPSEEEQRQEKPPVKGYGLSEAEAAMVDQALHRGSEGESVPENEGTVESGEINKVLEEAEAAHAALESDLGLDEGDLSIEDELMEQLLADDNVDSDRNFDGGSGDSDDAEGQTTASADELALEGVDLDDLDNEEKKG</sequence>
<feature type="compositionally biased region" description="Acidic residues" evidence="1">
    <location>
        <begin position="15"/>
        <end position="27"/>
    </location>
</feature>
<evidence type="ECO:0000313" key="2">
    <source>
        <dbReference type="EMBL" id="KKK76032.1"/>
    </source>
</evidence>
<reference evidence="2" key="1">
    <citation type="journal article" date="2015" name="Nature">
        <title>Complex archaea that bridge the gap between prokaryotes and eukaryotes.</title>
        <authorList>
            <person name="Spang A."/>
            <person name="Saw J.H."/>
            <person name="Jorgensen S.L."/>
            <person name="Zaremba-Niedzwiedzka K."/>
            <person name="Martijn J."/>
            <person name="Lind A.E."/>
            <person name="van Eijk R."/>
            <person name="Schleper C."/>
            <person name="Guy L."/>
            <person name="Ettema T.J."/>
        </authorList>
    </citation>
    <scope>NUCLEOTIDE SEQUENCE</scope>
</reference>
<feature type="non-terminal residue" evidence="2">
    <location>
        <position position="1"/>
    </location>
</feature>
<feature type="region of interest" description="Disordered" evidence="1">
    <location>
        <begin position="1"/>
        <end position="85"/>
    </location>
</feature>
<name>A0A0F8Y3N0_9ZZZZ</name>
<gene>
    <name evidence="2" type="ORF">LCGC14_2867780</name>
</gene>
<feature type="compositionally biased region" description="Acidic residues" evidence="1">
    <location>
        <begin position="157"/>
        <end position="169"/>
    </location>
</feature>
<comment type="caution">
    <text evidence="2">The sequence shown here is derived from an EMBL/GenBank/DDBJ whole genome shotgun (WGS) entry which is preliminary data.</text>
</comment>
<feature type="compositionally biased region" description="Acidic residues" evidence="1">
    <location>
        <begin position="102"/>
        <end position="116"/>
    </location>
</feature>
<organism evidence="2">
    <name type="scientific">marine sediment metagenome</name>
    <dbReference type="NCBI Taxonomy" id="412755"/>
    <lineage>
        <taxon>unclassified sequences</taxon>
        <taxon>metagenomes</taxon>
        <taxon>ecological metagenomes</taxon>
    </lineage>
</organism>
<dbReference type="EMBL" id="LAZR01055589">
    <property type="protein sequence ID" value="KKK76032.1"/>
    <property type="molecule type" value="Genomic_DNA"/>
</dbReference>
<accession>A0A0F8Y3N0</accession>
<proteinExistence type="predicted"/>
<feature type="region of interest" description="Disordered" evidence="1">
    <location>
        <begin position="97"/>
        <end position="169"/>
    </location>
</feature>